<keyword evidence="2" id="KW-0238">DNA-binding</keyword>
<dbReference type="Pfam" id="PF00196">
    <property type="entry name" value="GerE"/>
    <property type="match status" value="1"/>
</dbReference>
<keyword evidence="6" id="KW-1185">Reference proteome</keyword>
<gene>
    <name evidence="5" type="ORF">OUY18_01680</name>
</gene>
<dbReference type="PROSITE" id="PS00622">
    <property type="entry name" value="HTH_LUXR_1"/>
    <property type="match status" value="1"/>
</dbReference>
<dbReference type="SUPFAM" id="SSF46894">
    <property type="entry name" value="C-terminal effector domain of the bipartite response regulators"/>
    <property type="match status" value="1"/>
</dbReference>
<dbReference type="Proteomes" id="UP001082703">
    <property type="component" value="Unassembled WGS sequence"/>
</dbReference>
<dbReference type="InterPro" id="IPR016032">
    <property type="entry name" value="Sig_transdc_resp-reg_C-effctor"/>
</dbReference>
<evidence type="ECO:0000313" key="5">
    <source>
        <dbReference type="EMBL" id="MCY1712966.1"/>
    </source>
</evidence>
<dbReference type="PANTHER" id="PTHR44688">
    <property type="entry name" value="DNA-BINDING TRANSCRIPTIONAL ACTIVATOR DEVR_DOSR"/>
    <property type="match status" value="1"/>
</dbReference>
<feature type="domain" description="HTH luxR-type" evidence="4">
    <location>
        <begin position="176"/>
        <end position="241"/>
    </location>
</feature>
<dbReference type="RefSeq" id="WP_268056978.1">
    <property type="nucleotide sequence ID" value="NZ_JAPOHA010000002.1"/>
</dbReference>
<evidence type="ECO:0000256" key="2">
    <source>
        <dbReference type="ARBA" id="ARBA00023125"/>
    </source>
</evidence>
<organism evidence="5 6">
    <name type="scientific">Caproiciproducens galactitolivorans</name>
    <dbReference type="NCBI Taxonomy" id="642589"/>
    <lineage>
        <taxon>Bacteria</taxon>
        <taxon>Bacillati</taxon>
        <taxon>Bacillota</taxon>
        <taxon>Clostridia</taxon>
        <taxon>Eubacteriales</taxon>
        <taxon>Acutalibacteraceae</taxon>
        <taxon>Caproiciproducens</taxon>
    </lineage>
</organism>
<dbReference type="InterPro" id="IPR036388">
    <property type="entry name" value="WH-like_DNA-bd_sf"/>
</dbReference>
<accession>A0ABT4BPZ8</accession>
<protein>
    <submittedName>
        <fullName evidence="5">LuxR family transcriptional regulator</fullName>
    </submittedName>
</protein>
<dbReference type="Pfam" id="PF10114">
    <property type="entry name" value="PocR"/>
    <property type="match status" value="1"/>
</dbReference>
<evidence type="ECO:0000313" key="6">
    <source>
        <dbReference type="Proteomes" id="UP001082703"/>
    </source>
</evidence>
<keyword evidence="1" id="KW-0805">Transcription regulation</keyword>
<dbReference type="PROSITE" id="PS50043">
    <property type="entry name" value="HTH_LUXR_2"/>
    <property type="match status" value="1"/>
</dbReference>
<evidence type="ECO:0000256" key="1">
    <source>
        <dbReference type="ARBA" id="ARBA00023015"/>
    </source>
</evidence>
<dbReference type="CDD" id="cd06170">
    <property type="entry name" value="LuxR_C_like"/>
    <property type="match status" value="1"/>
</dbReference>
<keyword evidence="3" id="KW-0804">Transcription</keyword>
<evidence type="ECO:0000256" key="3">
    <source>
        <dbReference type="ARBA" id="ARBA00023163"/>
    </source>
</evidence>
<reference evidence="5 6" key="1">
    <citation type="submission" date="2022-11" db="EMBL/GenBank/DDBJ databases">
        <authorList>
            <person name="Caiyu Z."/>
        </authorList>
    </citation>
    <scope>NUCLEOTIDE SEQUENCE [LARGE SCALE GENOMIC DNA]</scope>
    <source>
        <strain evidence="5 6">YR-4</strain>
    </source>
</reference>
<sequence>MTADLNLAGCEKWIKTIGKRKIQSFQDSFADLYNISLGIVDLEGKSVTVWSNSSLFCHLIMQKNRERCKSEQQCVLDNVLNSKKICIFTCYLGITYFACPIFFNEELAAICLGGGVYLGKEKILIDYKIAKDVPVFSESKLNDCVGLLENIFNLLNVHENINETNKNKENELSQEVLFLEKKLSRREIEVIKFIRDGLTNKEISAELNISDKTVKTHITNILRKLNMKDRMQIIMFCKNNLMK</sequence>
<dbReference type="InterPro" id="IPR000792">
    <property type="entry name" value="Tscrpt_reg_LuxR_C"/>
</dbReference>
<dbReference type="SMART" id="SM00421">
    <property type="entry name" value="HTH_LUXR"/>
    <property type="match status" value="1"/>
</dbReference>
<dbReference type="PRINTS" id="PR00038">
    <property type="entry name" value="HTHLUXR"/>
</dbReference>
<proteinExistence type="predicted"/>
<dbReference type="InterPro" id="IPR018771">
    <property type="entry name" value="PocR_dom"/>
</dbReference>
<comment type="caution">
    <text evidence="5">The sequence shown here is derived from an EMBL/GenBank/DDBJ whole genome shotgun (WGS) entry which is preliminary data.</text>
</comment>
<dbReference type="PANTHER" id="PTHR44688:SF16">
    <property type="entry name" value="DNA-BINDING TRANSCRIPTIONAL ACTIVATOR DEVR_DOSR"/>
    <property type="match status" value="1"/>
</dbReference>
<name>A0ABT4BPZ8_9FIRM</name>
<dbReference type="EMBL" id="JAPOHA010000002">
    <property type="protein sequence ID" value="MCY1712966.1"/>
    <property type="molecule type" value="Genomic_DNA"/>
</dbReference>
<evidence type="ECO:0000259" key="4">
    <source>
        <dbReference type="PROSITE" id="PS50043"/>
    </source>
</evidence>
<dbReference type="Gene3D" id="1.10.10.10">
    <property type="entry name" value="Winged helix-like DNA-binding domain superfamily/Winged helix DNA-binding domain"/>
    <property type="match status" value="1"/>
</dbReference>